<gene>
    <name evidence="1" type="ORF">GCM10011534_36290</name>
</gene>
<comment type="caution">
    <text evidence="1">The sequence shown here is derived from an EMBL/GenBank/DDBJ whole genome shotgun (WGS) entry which is preliminary data.</text>
</comment>
<sequence length="223" mass="23071">MSVALSAPWLDFDLGSEMPVLSFAPHRPGAVTARRILWREVRNADLPEDLDARDWLAGELAARAAADAVCFLTSRDIGAHVLRAAESGTARATAVATVGLSNAERVGTRLDRTGQSWGTINVAVRVDGGLAPEALLEAMTIAAEARTAAVIEVGLDLPTGRATGTGTDCLAIAAPRGGAEYAGLHTATGEVVGRACYDAVLAGARDWMASVALRGGRSAPKRS</sequence>
<name>A0A917T6D9_9RHOB</name>
<dbReference type="Proteomes" id="UP000649829">
    <property type="component" value="Unassembled WGS sequence"/>
</dbReference>
<evidence type="ECO:0000313" key="2">
    <source>
        <dbReference type="Proteomes" id="UP000649829"/>
    </source>
</evidence>
<proteinExistence type="predicted"/>
<evidence type="ECO:0000313" key="1">
    <source>
        <dbReference type="EMBL" id="GGM10960.1"/>
    </source>
</evidence>
<dbReference type="EMBL" id="BMLF01000003">
    <property type="protein sequence ID" value="GGM10960.1"/>
    <property type="molecule type" value="Genomic_DNA"/>
</dbReference>
<dbReference type="InterPro" id="IPR002808">
    <property type="entry name" value="AdoCbi_amidolase"/>
</dbReference>
<protein>
    <submittedName>
        <fullName evidence="1">Adenosylcobinamide amidohydrolase</fullName>
    </submittedName>
</protein>
<accession>A0A917T6D9</accession>
<dbReference type="Pfam" id="PF01955">
    <property type="entry name" value="CbiZ"/>
    <property type="match status" value="1"/>
</dbReference>
<dbReference type="InterPro" id="IPR052209">
    <property type="entry name" value="CbiZ"/>
</dbReference>
<dbReference type="PANTHER" id="PTHR35336">
    <property type="entry name" value="ADENOSYLCOBINAMIDE AMIDOHYDROLASE"/>
    <property type="match status" value="1"/>
</dbReference>
<dbReference type="PANTHER" id="PTHR35336:SF5">
    <property type="entry name" value="ADENOSYLCOBINAMIDE AMIDOHYDROLASE"/>
    <property type="match status" value="1"/>
</dbReference>
<reference evidence="1" key="2">
    <citation type="submission" date="2020-09" db="EMBL/GenBank/DDBJ databases">
        <authorList>
            <person name="Sun Q."/>
            <person name="Zhou Y."/>
        </authorList>
    </citation>
    <scope>NUCLEOTIDE SEQUENCE</scope>
    <source>
        <strain evidence="1">CGMCC 1.6293</strain>
    </source>
</reference>
<dbReference type="AlphaFoldDB" id="A0A917T6D9"/>
<organism evidence="1 2">
    <name type="scientific">Pseudooceanicola nanhaiensis</name>
    <dbReference type="NCBI Taxonomy" id="375761"/>
    <lineage>
        <taxon>Bacteria</taxon>
        <taxon>Pseudomonadati</taxon>
        <taxon>Pseudomonadota</taxon>
        <taxon>Alphaproteobacteria</taxon>
        <taxon>Rhodobacterales</taxon>
        <taxon>Paracoccaceae</taxon>
        <taxon>Pseudooceanicola</taxon>
    </lineage>
</organism>
<reference evidence="1" key="1">
    <citation type="journal article" date="2014" name="Int. J. Syst. Evol. Microbiol.">
        <title>Complete genome sequence of Corynebacterium casei LMG S-19264T (=DSM 44701T), isolated from a smear-ripened cheese.</title>
        <authorList>
            <consortium name="US DOE Joint Genome Institute (JGI-PGF)"/>
            <person name="Walter F."/>
            <person name="Albersmeier A."/>
            <person name="Kalinowski J."/>
            <person name="Ruckert C."/>
        </authorList>
    </citation>
    <scope>NUCLEOTIDE SEQUENCE</scope>
    <source>
        <strain evidence="1">CGMCC 1.6293</strain>
    </source>
</reference>
<keyword evidence="2" id="KW-1185">Reference proteome</keyword>